<name>A0A375YEW8_MYCPF</name>
<dbReference type="Proteomes" id="UP000252008">
    <property type="component" value="Unassembled WGS sequence"/>
</dbReference>
<feature type="domain" description="Type VII secretion system protein EccE" evidence="9">
    <location>
        <begin position="113"/>
        <end position="196"/>
    </location>
</feature>
<reference evidence="10 11" key="1">
    <citation type="submission" date="2018-05" db="EMBL/GenBank/DDBJ databases">
        <authorList>
            <consortium name="IHU Genomes"/>
        </authorList>
    </citation>
    <scope>NUCLEOTIDE SEQUENCE [LARGE SCALE GENOMIC DNA]</scope>
    <source>
        <strain evidence="10 11">P7335</strain>
    </source>
</reference>
<dbReference type="InterPro" id="IPR021368">
    <property type="entry name" value="T7SS_EccE"/>
</dbReference>
<evidence type="ECO:0000313" key="11">
    <source>
        <dbReference type="Proteomes" id="UP000252008"/>
    </source>
</evidence>
<evidence type="ECO:0000256" key="8">
    <source>
        <dbReference type="SAM" id="Phobius"/>
    </source>
</evidence>
<gene>
    <name evidence="10" type="primary">eccE3</name>
    <name evidence="10" type="ORF">MPP7335_01404</name>
</gene>
<keyword evidence="11" id="KW-1185">Reference proteome</keyword>
<evidence type="ECO:0000256" key="6">
    <source>
        <dbReference type="ARBA" id="ARBA00023136"/>
    </source>
</evidence>
<dbReference type="RefSeq" id="WP_083142367.1">
    <property type="nucleotide sequence ID" value="NZ_MVID01000003.1"/>
</dbReference>
<organism evidence="10 11">
    <name type="scientific">Mycolicibacterium parafortuitum</name>
    <name type="common">Mycobacterium parafortuitum</name>
    <dbReference type="NCBI Taxonomy" id="39692"/>
    <lineage>
        <taxon>Bacteria</taxon>
        <taxon>Bacillati</taxon>
        <taxon>Actinomycetota</taxon>
        <taxon>Actinomycetes</taxon>
        <taxon>Mycobacteriales</taxon>
        <taxon>Mycobacteriaceae</taxon>
        <taxon>Mycolicibacterium</taxon>
    </lineage>
</organism>
<dbReference type="NCBIfam" id="TIGR03923">
    <property type="entry name" value="T7SS_EccE"/>
    <property type="match status" value="1"/>
</dbReference>
<dbReference type="GO" id="GO:0005886">
    <property type="term" value="C:plasma membrane"/>
    <property type="evidence" value="ECO:0007669"/>
    <property type="project" value="UniProtKB-SubCell"/>
</dbReference>
<evidence type="ECO:0000256" key="7">
    <source>
        <dbReference type="SAM" id="MobiDB-lite"/>
    </source>
</evidence>
<keyword evidence="4 8" id="KW-0812">Transmembrane</keyword>
<comment type="similarity">
    <text evidence="2">Belongs to the EccE family.</text>
</comment>
<dbReference type="STRING" id="39692.BST38_06200"/>
<sequence>MIVRLTLAALFVIPAVMAYPWQSTGERWLLGAAVAAIVILFAWWRGLFVTTIIARRIALLTGRRRGADARSGEYATVVLRVDGEPPYALLAGYLDRYGIRLDKVRVTTRALPDSRSTWVSLTLGAADNIAALTARSARIPLHDTAHLAARRLADHLRELGRQVSFDEAPPVPVGDDAKETWRGVSDGRGHLAAYRVAAGTLAETLDALRSVDAAEVWTAVEFTGTRAYPETAAACALRTGDRPGAKAPIAGLTAERGRHRVALIALSPASDRRLSAQPAPGIPQVPELSRT</sequence>
<protein>
    <submittedName>
        <fullName evidence="10">ESX-3 secretion system protein EccE3</fullName>
    </submittedName>
</protein>
<dbReference type="InterPro" id="IPR050051">
    <property type="entry name" value="EccE_dom"/>
</dbReference>
<keyword evidence="6 8" id="KW-0472">Membrane</keyword>
<feature type="transmembrane region" description="Helical" evidence="8">
    <location>
        <begin position="28"/>
        <end position="54"/>
    </location>
</feature>
<evidence type="ECO:0000256" key="5">
    <source>
        <dbReference type="ARBA" id="ARBA00022989"/>
    </source>
</evidence>
<dbReference type="EMBL" id="UEGS01000001">
    <property type="protein sequence ID" value="SRX79667.1"/>
    <property type="molecule type" value="Genomic_DNA"/>
</dbReference>
<keyword evidence="3" id="KW-1003">Cell membrane</keyword>
<keyword evidence="5 8" id="KW-1133">Transmembrane helix</keyword>
<dbReference type="Pfam" id="PF11203">
    <property type="entry name" value="EccE"/>
    <property type="match status" value="1"/>
</dbReference>
<evidence type="ECO:0000256" key="3">
    <source>
        <dbReference type="ARBA" id="ARBA00022475"/>
    </source>
</evidence>
<evidence type="ECO:0000256" key="2">
    <source>
        <dbReference type="ARBA" id="ARBA00007759"/>
    </source>
</evidence>
<feature type="region of interest" description="Disordered" evidence="7">
    <location>
        <begin position="271"/>
        <end position="291"/>
    </location>
</feature>
<evidence type="ECO:0000259" key="9">
    <source>
        <dbReference type="Pfam" id="PF11203"/>
    </source>
</evidence>
<evidence type="ECO:0000256" key="1">
    <source>
        <dbReference type="ARBA" id="ARBA00004236"/>
    </source>
</evidence>
<evidence type="ECO:0000256" key="4">
    <source>
        <dbReference type="ARBA" id="ARBA00022692"/>
    </source>
</evidence>
<comment type="subcellular location">
    <subcellularLocation>
        <location evidence="1">Cell membrane</location>
    </subcellularLocation>
</comment>
<dbReference type="AlphaFoldDB" id="A0A375YEW8"/>
<proteinExistence type="inferred from homology"/>
<evidence type="ECO:0000313" key="10">
    <source>
        <dbReference type="EMBL" id="SRX79667.1"/>
    </source>
</evidence>
<accession>A0A375YEW8</accession>